<comment type="subcellular location">
    <subcellularLocation>
        <location evidence="1">Cytoplasm</location>
    </subcellularLocation>
</comment>
<dbReference type="OrthoDB" id="8562858at2"/>
<evidence type="ECO:0000313" key="5">
    <source>
        <dbReference type="Proteomes" id="UP000245539"/>
    </source>
</evidence>
<dbReference type="SUPFAM" id="SSF69721">
    <property type="entry name" value="DsrC, the gamma subunit of dissimilatory sulfite reductase"/>
    <property type="match status" value="1"/>
</dbReference>
<evidence type="ECO:0000256" key="2">
    <source>
        <dbReference type="ARBA" id="ARBA00005718"/>
    </source>
</evidence>
<evidence type="ECO:0000256" key="1">
    <source>
        <dbReference type="ARBA" id="ARBA00004496"/>
    </source>
</evidence>
<dbReference type="Proteomes" id="UP000245539">
    <property type="component" value="Unassembled WGS sequence"/>
</dbReference>
<dbReference type="PANTHER" id="PTHR37010">
    <property type="entry name" value="SULFURTRANSFERASE TUSE"/>
    <property type="match status" value="1"/>
</dbReference>
<keyword evidence="5" id="KW-1185">Reference proteome</keyword>
<dbReference type="PANTHER" id="PTHR37010:SF1">
    <property type="entry name" value="SULFURTRANSFERASE TUSE"/>
    <property type="match status" value="1"/>
</dbReference>
<dbReference type="GO" id="GO:0005737">
    <property type="term" value="C:cytoplasm"/>
    <property type="evidence" value="ECO:0007669"/>
    <property type="project" value="UniProtKB-SubCell"/>
</dbReference>
<evidence type="ECO:0000313" key="4">
    <source>
        <dbReference type="EMBL" id="PWQ96072.1"/>
    </source>
</evidence>
<dbReference type="GO" id="GO:0002143">
    <property type="term" value="P:tRNA wobble position uridine thiolation"/>
    <property type="evidence" value="ECO:0007669"/>
    <property type="project" value="TreeGrafter"/>
</dbReference>
<accession>A0A317CID8</accession>
<name>A0A317CID8_9GAMM</name>
<comment type="caution">
    <text evidence="4">The sequence shown here is derived from an EMBL/GenBank/DDBJ whole genome shotgun (WGS) entry which is preliminary data.</text>
</comment>
<proteinExistence type="inferred from homology"/>
<dbReference type="Gene3D" id="3.30.1420.10">
    <property type="match status" value="1"/>
</dbReference>
<dbReference type="InterPro" id="IPR043163">
    <property type="entry name" value="DsrC-like_N"/>
</dbReference>
<protein>
    <submittedName>
        <fullName evidence="4">Sulfur relay protein DsrC</fullName>
    </submittedName>
</protein>
<dbReference type="InterPro" id="IPR007453">
    <property type="entry name" value="DsrC/TusE"/>
</dbReference>
<dbReference type="RefSeq" id="WP_109838195.1">
    <property type="nucleotide sequence ID" value="NZ_QGKM01000039.1"/>
</dbReference>
<reference evidence="4 5" key="1">
    <citation type="submission" date="2018-05" db="EMBL/GenBank/DDBJ databases">
        <title>Leucothrix arctica sp. nov., isolated from Arctic seawater.</title>
        <authorList>
            <person name="Choi A."/>
            <person name="Baek K."/>
        </authorList>
    </citation>
    <scope>NUCLEOTIDE SEQUENCE [LARGE SCALE GENOMIC DNA]</scope>
    <source>
        <strain evidence="4 5">JCM 18388</strain>
    </source>
</reference>
<dbReference type="InterPro" id="IPR042072">
    <property type="entry name" value="DsrC-like_C"/>
</dbReference>
<keyword evidence="3" id="KW-0963">Cytoplasm</keyword>
<sequence length="114" mass="12912">MYVNHSYTNAVANAPFAHFDEDGFLMNPDLWTREMATQVAEQAELGSLSQAHWNIIRFVRDKYLGLGAIPPMRRICREFGYERDAVKGLFGGCKQLWKVAGLPNPGEEAKAYMD</sequence>
<evidence type="ECO:0000256" key="3">
    <source>
        <dbReference type="ARBA" id="ARBA00022490"/>
    </source>
</evidence>
<dbReference type="AlphaFoldDB" id="A0A317CID8"/>
<gene>
    <name evidence="4" type="ORF">DKW60_13545</name>
</gene>
<dbReference type="NCBIfam" id="TIGR03342">
    <property type="entry name" value="dsrC_tusE_dsvC"/>
    <property type="match status" value="1"/>
</dbReference>
<dbReference type="Gene3D" id="1.10.10.370">
    <property type="entry name" value="DsrC-like protein, C-terminal domain"/>
    <property type="match status" value="1"/>
</dbReference>
<organism evidence="4 5">
    <name type="scientific">Leucothrix pacifica</name>
    <dbReference type="NCBI Taxonomy" id="1247513"/>
    <lineage>
        <taxon>Bacteria</taxon>
        <taxon>Pseudomonadati</taxon>
        <taxon>Pseudomonadota</taxon>
        <taxon>Gammaproteobacteria</taxon>
        <taxon>Thiotrichales</taxon>
        <taxon>Thiotrichaceae</taxon>
        <taxon>Leucothrix</taxon>
    </lineage>
</organism>
<dbReference type="InterPro" id="IPR025526">
    <property type="entry name" value="DsrC-like_dom_sf"/>
</dbReference>
<comment type="similarity">
    <text evidence="2">Belongs to the DsrC/TusE family.</text>
</comment>
<dbReference type="Pfam" id="PF04358">
    <property type="entry name" value="DsrC"/>
    <property type="match status" value="1"/>
</dbReference>
<dbReference type="GO" id="GO:0097163">
    <property type="term" value="F:sulfur carrier activity"/>
    <property type="evidence" value="ECO:0007669"/>
    <property type="project" value="TreeGrafter"/>
</dbReference>
<dbReference type="EMBL" id="QGKM01000039">
    <property type="protein sequence ID" value="PWQ96072.1"/>
    <property type="molecule type" value="Genomic_DNA"/>
</dbReference>